<dbReference type="Proteomes" id="UP000244722">
    <property type="component" value="Unassembled WGS sequence"/>
</dbReference>
<proteinExistence type="predicted"/>
<name>A0A2T6ZCE9_TUBBO</name>
<dbReference type="EMBL" id="NESQ01000407">
    <property type="protein sequence ID" value="PUU73172.1"/>
    <property type="molecule type" value="Genomic_DNA"/>
</dbReference>
<gene>
    <name evidence="2" type="ORF">B9Z19DRAFT_570033</name>
</gene>
<keyword evidence="3" id="KW-1185">Reference proteome</keyword>
<sequence length="154" mass="17703">MVPHCVVLLLVWVIVFSPNAVQVRVQYDQYILDISLSFNAAGKLEPFPQQVKLSKRKEGVCWLMLWWAIISDLYVLQCKYRAAHTFSQAAPATIPCFCQSTISKLAIASPPLLYWHDTCNYLLARSGLDHNTVRYYTCTVLAKEGRINKKIRYF</sequence>
<protein>
    <recommendedName>
        <fullName evidence="4">Secreted protein</fullName>
    </recommendedName>
</protein>
<reference evidence="2 3" key="1">
    <citation type="submission" date="2017-04" db="EMBL/GenBank/DDBJ databases">
        <title>Draft genome sequence of Tuber borchii Vittad., a whitish edible truffle.</title>
        <authorList>
            <consortium name="DOE Joint Genome Institute"/>
            <person name="Murat C."/>
            <person name="Kuo A."/>
            <person name="Barry K.W."/>
            <person name="Clum A."/>
            <person name="Dockter R.B."/>
            <person name="Fauchery L."/>
            <person name="Iotti M."/>
            <person name="Kohler A."/>
            <person name="Labutti K."/>
            <person name="Lindquist E.A."/>
            <person name="Lipzen A."/>
            <person name="Ohm R.A."/>
            <person name="Wang M."/>
            <person name="Grigoriev I.V."/>
            <person name="Zambonelli A."/>
            <person name="Martin F.M."/>
        </authorList>
    </citation>
    <scope>NUCLEOTIDE SEQUENCE [LARGE SCALE GENOMIC DNA]</scope>
    <source>
        <strain evidence="2 3">Tbo3840</strain>
    </source>
</reference>
<organism evidence="2 3">
    <name type="scientific">Tuber borchii</name>
    <name type="common">White truffle</name>
    <dbReference type="NCBI Taxonomy" id="42251"/>
    <lineage>
        <taxon>Eukaryota</taxon>
        <taxon>Fungi</taxon>
        <taxon>Dikarya</taxon>
        <taxon>Ascomycota</taxon>
        <taxon>Pezizomycotina</taxon>
        <taxon>Pezizomycetes</taxon>
        <taxon>Pezizales</taxon>
        <taxon>Tuberaceae</taxon>
        <taxon>Tuber</taxon>
    </lineage>
</organism>
<evidence type="ECO:0000313" key="3">
    <source>
        <dbReference type="Proteomes" id="UP000244722"/>
    </source>
</evidence>
<comment type="caution">
    <text evidence="2">The sequence shown here is derived from an EMBL/GenBank/DDBJ whole genome shotgun (WGS) entry which is preliminary data.</text>
</comment>
<dbReference type="AlphaFoldDB" id="A0A2T6ZCE9"/>
<feature type="chain" id="PRO_5015419361" description="Secreted protein" evidence="1">
    <location>
        <begin position="23"/>
        <end position="154"/>
    </location>
</feature>
<evidence type="ECO:0000256" key="1">
    <source>
        <dbReference type="SAM" id="SignalP"/>
    </source>
</evidence>
<accession>A0A2T6ZCE9</accession>
<evidence type="ECO:0000313" key="2">
    <source>
        <dbReference type="EMBL" id="PUU73172.1"/>
    </source>
</evidence>
<keyword evidence="1" id="KW-0732">Signal</keyword>
<feature type="signal peptide" evidence="1">
    <location>
        <begin position="1"/>
        <end position="22"/>
    </location>
</feature>
<evidence type="ECO:0008006" key="4">
    <source>
        <dbReference type="Google" id="ProtNLM"/>
    </source>
</evidence>